<proteinExistence type="predicted"/>
<gene>
    <name evidence="1" type="ORF">FHK82_14865</name>
</gene>
<dbReference type="AlphaFoldDB" id="A0A558CSR4"/>
<sequence length="96" mass="10909">MEDQDFIQRLRKLIGCHFFHLGREWVLHEVLGDEGSVVLSDPTRQSIIQANLFGEPSRKRPETVILPLFGEQPDTLSDELMELLANKVVPPSTDPD</sequence>
<organism evidence="1 2">
    <name type="scientific">Sedimenticola thiotaurini</name>
    <dbReference type="NCBI Taxonomy" id="1543721"/>
    <lineage>
        <taxon>Bacteria</taxon>
        <taxon>Pseudomonadati</taxon>
        <taxon>Pseudomonadota</taxon>
        <taxon>Gammaproteobacteria</taxon>
        <taxon>Chromatiales</taxon>
        <taxon>Sedimenticolaceae</taxon>
        <taxon>Sedimenticola</taxon>
    </lineage>
</organism>
<protein>
    <submittedName>
        <fullName evidence="1">Uncharacterized protein</fullName>
    </submittedName>
</protein>
<dbReference type="Proteomes" id="UP000317355">
    <property type="component" value="Unassembled WGS sequence"/>
</dbReference>
<dbReference type="EMBL" id="VMRY01000083">
    <property type="protein sequence ID" value="TVT51796.1"/>
    <property type="molecule type" value="Genomic_DNA"/>
</dbReference>
<reference evidence="1 2" key="1">
    <citation type="submission" date="2019-07" db="EMBL/GenBank/DDBJ databases">
        <title>The pathways for chlorine oxyanion respiration interact through the shared metabolite chlorate.</title>
        <authorList>
            <person name="Barnum T.P."/>
            <person name="Cheng Y."/>
            <person name="Hill K.A."/>
            <person name="Lucas L.N."/>
            <person name="Carlson H.K."/>
            <person name="Coates J.D."/>
        </authorList>
    </citation>
    <scope>NUCLEOTIDE SEQUENCE [LARGE SCALE GENOMIC DNA]</scope>
    <source>
        <strain evidence="1">BK-3</strain>
    </source>
</reference>
<accession>A0A558CSR4</accession>
<comment type="caution">
    <text evidence="1">The sequence shown here is derived from an EMBL/GenBank/DDBJ whole genome shotgun (WGS) entry which is preliminary data.</text>
</comment>
<name>A0A558CSR4_9GAMM</name>
<evidence type="ECO:0000313" key="1">
    <source>
        <dbReference type="EMBL" id="TVT51796.1"/>
    </source>
</evidence>
<evidence type="ECO:0000313" key="2">
    <source>
        <dbReference type="Proteomes" id="UP000317355"/>
    </source>
</evidence>